<dbReference type="Proteomes" id="UP000214365">
    <property type="component" value="Unassembled WGS sequence"/>
</dbReference>
<gene>
    <name evidence="2" type="ORF">UA08_00442</name>
</gene>
<dbReference type="STRING" id="1441469.A0A225B402"/>
<keyword evidence="1" id="KW-1133">Transmembrane helix</keyword>
<protein>
    <submittedName>
        <fullName evidence="2">Uncharacterized protein</fullName>
    </submittedName>
</protein>
<keyword evidence="1" id="KW-0812">Transmembrane</keyword>
<dbReference type="PANTHER" id="PTHR28142">
    <property type="entry name" value="MITOCHONDRIAL INNER MEMBRANE I-AAA PROTEASE SUPERCOMPLEX SUBUNIT MGR3-RELATED"/>
    <property type="match status" value="1"/>
</dbReference>
<dbReference type="EMBL" id="LFMY01000001">
    <property type="protein sequence ID" value="OKL64458.1"/>
    <property type="molecule type" value="Genomic_DNA"/>
</dbReference>
<dbReference type="GO" id="GO:0031942">
    <property type="term" value="C:i-AAA complex"/>
    <property type="evidence" value="ECO:0007669"/>
    <property type="project" value="TreeGrafter"/>
</dbReference>
<dbReference type="GO" id="GO:0051787">
    <property type="term" value="F:misfolded protein binding"/>
    <property type="evidence" value="ECO:0007669"/>
    <property type="project" value="TreeGrafter"/>
</dbReference>
<dbReference type="CDD" id="cd24145">
    <property type="entry name" value="Mgr3-like"/>
    <property type="match status" value="1"/>
</dbReference>
<comment type="caution">
    <text evidence="2">The sequence shown here is derived from an EMBL/GenBank/DDBJ whole genome shotgun (WGS) entry which is preliminary data.</text>
</comment>
<evidence type="ECO:0000256" key="1">
    <source>
        <dbReference type="SAM" id="Phobius"/>
    </source>
</evidence>
<reference evidence="2 3" key="1">
    <citation type="submission" date="2015-06" db="EMBL/GenBank/DDBJ databases">
        <title>Talaromyces atroroseus IBT 11181 draft genome.</title>
        <authorList>
            <person name="Rasmussen K.B."/>
            <person name="Rasmussen S."/>
            <person name="Petersen B."/>
            <person name="Sicheritz-Ponten T."/>
            <person name="Mortensen U.H."/>
            <person name="Thrane U."/>
        </authorList>
    </citation>
    <scope>NUCLEOTIDE SEQUENCE [LARGE SCALE GENOMIC DNA]</scope>
    <source>
        <strain evidence="2 3">IBT 11181</strain>
    </source>
</reference>
<dbReference type="RefSeq" id="XP_020124579.1">
    <property type="nucleotide sequence ID" value="XM_020260249.1"/>
</dbReference>
<dbReference type="AlphaFoldDB" id="A0A225B402"/>
<accession>A0A225B402</accession>
<keyword evidence="1" id="KW-0472">Membrane</keyword>
<name>A0A225B402_TALAT</name>
<dbReference type="OrthoDB" id="10050400at2759"/>
<feature type="transmembrane region" description="Helical" evidence="1">
    <location>
        <begin position="133"/>
        <end position="157"/>
    </location>
</feature>
<proteinExistence type="predicted"/>
<organism evidence="2 3">
    <name type="scientific">Talaromyces atroroseus</name>
    <dbReference type="NCBI Taxonomy" id="1441469"/>
    <lineage>
        <taxon>Eukaryota</taxon>
        <taxon>Fungi</taxon>
        <taxon>Dikarya</taxon>
        <taxon>Ascomycota</taxon>
        <taxon>Pezizomycotina</taxon>
        <taxon>Eurotiomycetes</taxon>
        <taxon>Eurotiomycetidae</taxon>
        <taxon>Eurotiales</taxon>
        <taxon>Trichocomaceae</taxon>
        <taxon>Talaromyces</taxon>
        <taxon>Talaromyces sect. Trachyspermi</taxon>
    </lineage>
</organism>
<evidence type="ECO:0000313" key="3">
    <source>
        <dbReference type="Proteomes" id="UP000214365"/>
    </source>
</evidence>
<dbReference type="PANTHER" id="PTHR28142:SF1">
    <property type="entry name" value="MITOCHONDRIAL INNER MEMBRANE I-AAA PROTEASE SUPERCOMPLEX SUBUNIT MGR3-RELATED"/>
    <property type="match status" value="1"/>
</dbReference>
<dbReference type="GeneID" id="31000197"/>
<dbReference type="GO" id="GO:0006515">
    <property type="term" value="P:protein quality control for misfolded or incompletely synthesized proteins"/>
    <property type="evidence" value="ECO:0007669"/>
    <property type="project" value="TreeGrafter"/>
</dbReference>
<sequence length="532" mass="60362">MVGDVMGEWWSTGHSAITLRELKENPLNSFDIPKHLRQFQKFSSSGVNMFHRASRRFVALTFRPVELRRSFLTESCSQQPQLPTSTRSTRIRPTKVPINYAASSMQIRTAMFSQRLRRTYRAAGKDIWRKNPVFFPFAVVSIIAASAFCTYLLHAVYVQTTEVNEKVTRFPDSVAKELRKALYFTEVNLEPQKALVHYKAALRIADEIGMHPYSDEVMGIKLQIVDMLVKAGFHKRAAQMLSRISTDAIAWINKTRHRLSLKLEGPQKTMPDPNLQEILSPSEEDVEYESRQATRTLKKVIGLQLLLGDLHEDEHLKEPGNAFMARRNALDLLRQEILNRQDRGLPPVATPEEEDDWLSAEEAGNTMSDLGENWLRAGRPDKALELLMPAIAILREVEGKQITCRQVVLLTNVAAAMFDHKPNEQSGTDNEKPVVTVEKQMEASRDWALKAIEVSKKVQDDLRDDDCDLGCAAAADVLSAIAEWQGADEEARKWLREEKRYCESASYAEGIDKVVKLMAEKDRAQPARKSSK</sequence>
<evidence type="ECO:0000313" key="2">
    <source>
        <dbReference type="EMBL" id="OKL64458.1"/>
    </source>
</evidence>
<dbReference type="InterPro" id="IPR040201">
    <property type="entry name" value="Mrg3-like"/>
</dbReference>
<keyword evidence="3" id="KW-1185">Reference proteome</keyword>